<evidence type="ECO:0000259" key="2">
    <source>
        <dbReference type="Pfam" id="PF13240"/>
    </source>
</evidence>
<gene>
    <name evidence="3" type="ORF">H9728_02495</name>
</gene>
<dbReference type="AlphaFoldDB" id="A0A9D1Z851"/>
<accession>A0A9D1Z851</accession>
<keyword evidence="1" id="KW-0472">Membrane</keyword>
<dbReference type="InterPro" id="IPR026870">
    <property type="entry name" value="Zinc_ribbon_dom"/>
</dbReference>
<sequence>MFCKWCGKEIADGSVLCPFCGGDLRAKPYEEQGQQAESEQPQYDQNGQYADYWQYWQQYQDPRAAMPPHQMYKQINRPAPAPDDASSGGWAFLSFLFPIVGLILFIVWGNAYPCSYPRRARSCGIGALIGVIVAVVAIIVLVIILALSGLLFEYYYPMY</sequence>
<proteinExistence type="predicted"/>
<evidence type="ECO:0000256" key="1">
    <source>
        <dbReference type="SAM" id="Phobius"/>
    </source>
</evidence>
<dbReference type="Proteomes" id="UP000824135">
    <property type="component" value="Unassembled WGS sequence"/>
</dbReference>
<feature type="domain" description="Zinc-ribbon" evidence="2">
    <location>
        <begin position="2"/>
        <end position="21"/>
    </location>
</feature>
<evidence type="ECO:0000313" key="3">
    <source>
        <dbReference type="EMBL" id="HIY77890.1"/>
    </source>
</evidence>
<feature type="transmembrane region" description="Helical" evidence="1">
    <location>
        <begin position="90"/>
        <end position="111"/>
    </location>
</feature>
<dbReference type="Pfam" id="PF13240">
    <property type="entry name" value="Zn_Ribbon_1"/>
    <property type="match status" value="1"/>
</dbReference>
<keyword evidence="1" id="KW-0812">Transmembrane</keyword>
<name>A0A9D1Z851_9FIRM</name>
<comment type="caution">
    <text evidence="3">The sequence shown here is derived from an EMBL/GenBank/DDBJ whole genome shotgun (WGS) entry which is preliminary data.</text>
</comment>
<keyword evidence="1" id="KW-1133">Transmembrane helix</keyword>
<feature type="transmembrane region" description="Helical" evidence="1">
    <location>
        <begin position="123"/>
        <end position="152"/>
    </location>
</feature>
<dbReference type="EMBL" id="DXCO01000019">
    <property type="protein sequence ID" value="HIY77890.1"/>
    <property type="molecule type" value="Genomic_DNA"/>
</dbReference>
<reference evidence="3" key="1">
    <citation type="journal article" date="2021" name="PeerJ">
        <title>Extensive microbial diversity within the chicken gut microbiome revealed by metagenomics and culture.</title>
        <authorList>
            <person name="Gilroy R."/>
            <person name="Ravi A."/>
            <person name="Getino M."/>
            <person name="Pursley I."/>
            <person name="Horton D.L."/>
            <person name="Alikhan N.F."/>
            <person name="Baker D."/>
            <person name="Gharbi K."/>
            <person name="Hall N."/>
            <person name="Watson M."/>
            <person name="Adriaenssens E.M."/>
            <person name="Foster-Nyarko E."/>
            <person name="Jarju S."/>
            <person name="Secka A."/>
            <person name="Antonio M."/>
            <person name="Oren A."/>
            <person name="Chaudhuri R.R."/>
            <person name="La Ragione R."/>
            <person name="Hildebrand F."/>
            <person name="Pallen M.J."/>
        </authorList>
    </citation>
    <scope>NUCLEOTIDE SEQUENCE</scope>
    <source>
        <strain evidence="3">CHK199-9574</strain>
    </source>
</reference>
<protein>
    <submittedName>
        <fullName evidence="3">Zinc-ribbon domain-containing protein</fullName>
    </submittedName>
</protein>
<organism evidence="3 4">
    <name type="scientific">Candidatus Borkfalkia excrementavium</name>
    <dbReference type="NCBI Taxonomy" id="2838505"/>
    <lineage>
        <taxon>Bacteria</taxon>
        <taxon>Bacillati</taxon>
        <taxon>Bacillota</taxon>
        <taxon>Clostridia</taxon>
        <taxon>Christensenellales</taxon>
        <taxon>Christensenellaceae</taxon>
        <taxon>Candidatus Borkfalkia</taxon>
    </lineage>
</organism>
<reference evidence="3" key="2">
    <citation type="submission" date="2021-04" db="EMBL/GenBank/DDBJ databases">
        <authorList>
            <person name="Gilroy R."/>
        </authorList>
    </citation>
    <scope>NUCLEOTIDE SEQUENCE</scope>
    <source>
        <strain evidence="3">CHK199-9574</strain>
    </source>
</reference>
<evidence type="ECO:0000313" key="4">
    <source>
        <dbReference type="Proteomes" id="UP000824135"/>
    </source>
</evidence>